<feature type="binding site" evidence="3">
    <location>
        <begin position="595"/>
        <end position="602"/>
    </location>
    <ligand>
        <name>ATP</name>
        <dbReference type="ChEBI" id="CHEBI:30616"/>
    </ligand>
</feature>
<gene>
    <name evidence="7" type="primary">eccCa1_2</name>
    <name evidence="7" type="ORF">BN1051_02006</name>
</gene>
<feature type="domain" description="FtsK" evidence="6">
    <location>
        <begin position="577"/>
        <end position="765"/>
    </location>
</feature>
<dbReference type="InterPro" id="IPR050206">
    <property type="entry name" value="FtsK/SpoIIIE/SftA"/>
</dbReference>
<dbReference type="PANTHER" id="PTHR22683">
    <property type="entry name" value="SPORULATION PROTEIN RELATED"/>
    <property type="match status" value="1"/>
</dbReference>
<dbReference type="SUPFAM" id="SSF49879">
    <property type="entry name" value="SMAD/FHA domain"/>
    <property type="match status" value="1"/>
</dbReference>
<dbReference type="InterPro" id="IPR008984">
    <property type="entry name" value="SMAD_FHA_dom_sf"/>
</dbReference>
<keyword evidence="5" id="KW-1133">Transmembrane helix</keyword>
<dbReference type="Gene3D" id="2.60.200.20">
    <property type="match status" value="1"/>
</dbReference>
<dbReference type="Gene3D" id="3.40.50.300">
    <property type="entry name" value="P-loop containing nucleotide triphosphate hydrolases"/>
    <property type="match status" value="2"/>
</dbReference>
<dbReference type="PROSITE" id="PS50901">
    <property type="entry name" value="FTSK"/>
    <property type="match status" value="1"/>
</dbReference>
<feature type="transmembrane region" description="Helical" evidence="5">
    <location>
        <begin position="220"/>
        <end position="239"/>
    </location>
</feature>
<evidence type="ECO:0000313" key="7">
    <source>
        <dbReference type="EMBL" id="CEA08649.1"/>
    </source>
</evidence>
<dbReference type="Pfam" id="PF01580">
    <property type="entry name" value="FtsK_SpoIIIE"/>
    <property type="match status" value="1"/>
</dbReference>
<dbReference type="CDD" id="cd00060">
    <property type="entry name" value="FHA"/>
    <property type="match status" value="1"/>
</dbReference>
<evidence type="ECO:0000256" key="3">
    <source>
        <dbReference type="PROSITE-ProRule" id="PRU00289"/>
    </source>
</evidence>
<feature type="region of interest" description="Disordered" evidence="4">
    <location>
        <begin position="1321"/>
        <end position="1340"/>
    </location>
</feature>
<evidence type="ECO:0000256" key="5">
    <source>
        <dbReference type="SAM" id="Phobius"/>
    </source>
</evidence>
<feature type="region of interest" description="Disordered" evidence="4">
    <location>
        <begin position="1109"/>
        <end position="1130"/>
    </location>
</feature>
<feature type="compositionally biased region" description="Pro residues" evidence="4">
    <location>
        <begin position="1113"/>
        <end position="1123"/>
    </location>
</feature>
<reference evidence="7" key="1">
    <citation type="submission" date="2014-07" db="EMBL/GenBank/DDBJ databases">
        <authorList>
            <person name="Urmite Genomes Urmite Genomes"/>
        </authorList>
    </citation>
    <scope>NUCLEOTIDE SEQUENCE</scope>
    <source>
        <strain evidence="7">11W110_air</strain>
    </source>
</reference>
<dbReference type="PANTHER" id="PTHR22683:SF1">
    <property type="entry name" value="TYPE VII SECRETION SYSTEM PROTEIN ESSC"/>
    <property type="match status" value="1"/>
</dbReference>
<evidence type="ECO:0000256" key="2">
    <source>
        <dbReference type="ARBA" id="ARBA00022840"/>
    </source>
</evidence>
<feature type="transmembrane region" description="Helical" evidence="5">
    <location>
        <begin position="245"/>
        <end position="265"/>
    </location>
</feature>
<dbReference type="InterPro" id="IPR027417">
    <property type="entry name" value="P-loop_NTPase"/>
</dbReference>
<evidence type="ECO:0000256" key="1">
    <source>
        <dbReference type="ARBA" id="ARBA00022741"/>
    </source>
</evidence>
<dbReference type="InterPro" id="IPR002543">
    <property type="entry name" value="FtsK_dom"/>
</dbReference>
<keyword evidence="5" id="KW-0472">Membrane</keyword>
<proteinExistence type="predicted"/>
<evidence type="ECO:0000259" key="6">
    <source>
        <dbReference type="PROSITE" id="PS50901"/>
    </source>
</evidence>
<dbReference type="GO" id="GO:0003677">
    <property type="term" value="F:DNA binding"/>
    <property type="evidence" value="ECO:0007669"/>
    <property type="project" value="InterPro"/>
</dbReference>
<feature type="region of interest" description="Disordered" evidence="4">
    <location>
        <begin position="149"/>
        <end position="172"/>
    </location>
</feature>
<keyword evidence="1 3" id="KW-0547">Nucleotide-binding</keyword>
<dbReference type="EMBL" id="LN483071">
    <property type="protein sequence ID" value="CEA08649.1"/>
    <property type="molecule type" value="Genomic_DNA"/>
</dbReference>
<keyword evidence="5" id="KW-0812">Transmembrane</keyword>
<evidence type="ECO:0000256" key="4">
    <source>
        <dbReference type="SAM" id="MobiDB-lite"/>
    </source>
</evidence>
<name>A0A078MQU3_9MICC</name>
<dbReference type="GO" id="GO:0005524">
    <property type="term" value="F:ATP binding"/>
    <property type="evidence" value="ECO:0007669"/>
    <property type="project" value="UniProtKB-UniRule"/>
</dbReference>
<protein>
    <submittedName>
        <fullName evidence="7">ESX-1 secretion system protein EccCa1</fullName>
    </submittedName>
</protein>
<dbReference type="SUPFAM" id="SSF52540">
    <property type="entry name" value="P-loop containing nucleoside triphosphate hydrolases"/>
    <property type="match status" value="1"/>
</dbReference>
<feature type="region of interest" description="Disordered" evidence="4">
    <location>
        <begin position="1074"/>
        <end position="1097"/>
    </location>
</feature>
<dbReference type="InterPro" id="IPR003593">
    <property type="entry name" value="AAA+_ATPase"/>
</dbReference>
<dbReference type="PATRIC" id="fig|1461584.3.peg.1983"/>
<accession>A0A078MQU3</accession>
<dbReference type="SMART" id="SM00382">
    <property type="entry name" value="AAA"/>
    <property type="match status" value="2"/>
</dbReference>
<keyword evidence="2 3" id="KW-0067">ATP-binding</keyword>
<sequence length="1340" mass="136873">MEIHATLVCAPGWPADPGEGPRRLPGPREIVINGSGSGAEIAAALGRRWGRGRFTVGGLPLEELRPGHPPLVSGSVIVGAPDRRGTSEPVSVRRWPELPPLFLAVEEGPAAGDLWPLARGRYRIGRAPSGFRRLTVADPAVSREHAQLSVDTDSVRISGPRSAGPAGGGIGPRGRLLASGTELAAGDSVLRLLSSADLPDPSAADDAETPLTVAFSGNGAGPMVLVGAMLALAAGIVLASVTGSWLFLVFSALSAVTAVVGIVHGRHRRRRTRRLLQDAAARDLRRRRQAWPGPGALVLRCLAEAARAEPPEARSAPDEPLPADGVGKAAGLRRHGPRVRIGRGAQPARVALSPAPPEQPMPPVVDAPVVLDLAPGRVGVSGTRGEVAALLRSILLQLAAGPVPVAVTALGLPAQTAASARFLPGVRLLPAGSGTAPVPSPVPSSAPGAPTSRVLILGPGCPPDAAGACGPVAADECVLDCRAEVRGARIELGPDGARFRDGGQWLSLRADGLGATAFDRACRALAARGSRAGGRAPAALPPAVPLDSLYRSDQAALEDAWAAPSDGLPVRLGVGGQGPVDLDLVRDGPHLLVAGTTGAGKSDLLRALIAGLAARSSPARVNFLLVDFKGGAGLAPLAGLPHTVGLLTSLGAGNATRTLVSLQAELRRREALFAAAGCPDLPAFNAANNGREMPRLVVVVDEFRVLSEEVPDALGELMRIASLGRSLGLHLVLATQRPQGAVSAEIRANVSAAVCLRVQSEAESRDVVGIPEAAGIPASAPGRGYLRRGSSPPVLFQAGCFALPQDPPASVSTFAEYLAGGRAPEPRDTSSAGEQLVAAAASAAAALSLAAVRRPVAEPLPERCPAALAAEPDQVALGVLDLPRLQARTELPWRPDDGHVAMLGLPGSGADEALSALLAGHLHAFPGRPAYLLDGDGSLAWAARAPQVGAWVRPDDPARAVRVLRRLVGLEATLLVSGWGAWLSPLRGLRGADAEELLADLARGNRSSRTVLAVAGGRELPSARFFGFLPNRFFLPAGAGPETLLSWPAMPGTDPLPGRAYCLGPAVRRAQAPLAAGFPDPPASGPGGARPGTRRDPDGAVAQLAAAGESFPLPAPPPLPPGATRPARVDPLPRAVPAAALPDAVRESDGSLLVPVGVSGDELEATVLRLRAGDAFLVLGRAGSGRSSLLEHIRVSVGRLSGCHVADAGEPLTAAASAAEEGREVLIIADDADRLPPARLQQVSALLAAGARVVLSAAPGPGLPTRVPPAAAVRARPLGALLAGTGALEQDLFGFRPDASPEPRPGRGWLITPSAAVQAQFALPGSPVPSRRSTDRDRIA</sequence>
<organism evidence="7">
    <name type="scientific">Arthrobacter saudimassiliensis</name>
    <dbReference type="NCBI Taxonomy" id="1461584"/>
    <lineage>
        <taxon>Bacteria</taxon>
        <taxon>Bacillati</taxon>
        <taxon>Actinomycetota</taxon>
        <taxon>Actinomycetes</taxon>
        <taxon>Micrococcales</taxon>
        <taxon>Micrococcaceae</taxon>
        <taxon>Arthrobacter</taxon>
    </lineage>
</organism>
<feature type="region of interest" description="Disordered" evidence="4">
    <location>
        <begin position="309"/>
        <end position="335"/>
    </location>
</feature>